<proteinExistence type="predicted"/>
<evidence type="ECO:0000259" key="4">
    <source>
        <dbReference type="PROSITE" id="PS50102"/>
    </source>
</evidence>
<feature type="compositionally biased region" description="Gly residues" evidence="3">
    <location>
        <begin position="89"/>
        <end position="109"/>
    </location>
</feature>
<dbReference type="Proteomes" id="UP000822476">
    <property type="component" value="Unassembled WGS sequence"/>
</dbReference>
<organism evidence="5 6">
    <name type="scientific">Paragonimus skrjabini miyazakii</name>
    <dbReference type="NCBI Taxonomy" id="59628"/>
    <lineage>
        <taxon>Eukaryota</taxon>
        <taxon>Metazoa</taxon>
        <taxon>Spiralia</taxon>
        <taxon>Lophotrochozoa</taxon>
        <taxon>Platyhelminthes</taxon>
        <taxon>Trematoda</taxon>
        <taxon>Digenea</taxon>
        <taxon>Plagiorchiida</taxon>
        <taxon>Troglotremata</taxon>
        <taxon>Troglotrematidae</taxon>
        <taxon>Paragonimus</taxon>
    </lineage>
</organism>
<feature type="compositionally biased region" description="Basic and acidic residues" evidence="3">
    <location>
        <begin position="218"/>
        <end position="232"/>
    </location>
</feature>
<feature type="compositionally biased region" description="Polar residues" evidence="3">
    <location>
        <begin position="234"/>
        <end position="245"/>
    </location>
</feature>
<gene>
    <name evidence="5" type="ORF">EG68_04517</name>
</gene>
<protein>
    <recommendedName>
        <fullName evidence="4">RRM domain-containing protein</fullName>
    </recommendedName>
</protein>
<dbReference type="Gene3D" id="3.30.70.330">
    <property type="match status" value="1"/>
</dbReference>
<evidence type="ECO:0000256" key="3">
    <source>
        <dbReference type="SAM" id="MobiDB-lite"/>
    </source>
</evidence>
<dbReference type="GO" id="GO:0003723">
    <property type="term" value="F:RNA binding"/>
    <property type="evidence" value="ECO:0007669"/>
    <property type="project" value="UniProtKB-UniRule"/>
</dbReference>
<dbReference type="PROSITE" id="PS50102">
    <property type="entry name" value="RRM"/>
    <property type="match status" value="1"/>
</dbReference>
<dbReference type="SUPFAM" id="SSF54928">
    <property type="entry name" value="RNA-binding domain, RBD"/>
    <property type="match status" value="1"/>
</dbReference>
<comment type="caution">
    <text evidence="5">The sequence shown here is derived from an EMBL/GenBank/DDBJ whole genome shotgun (WGS) entry which is preliminary data.</text>
</comment>
<sequence length="245" mass="26532">MASRDDKYSVFVGNLPPNTIQAHFDHIFPDCKMTSVRLIRDKESDAFKGFAYVDFDDEESLQLALKTDGSIVQGYRLRVNLAQDRRGGRGGAPRGGPGRGVGNGFGRGGFNQPRGNQDIWSSRGRPSMGGGGRFRPRGGGGGGGRGGFGQRQSYHPPGLQHEPADNDRPNLADTSDANSNSSHEDRPRLKLKPRTAPIGEHDDRQLSERSKAIFGTGRPREASPVRETEESKPGPTSYSNAVKSS</sequence>
<name>A0A8S9YU35_9TREM</name>
<feature type="region of interest" description="Disordered" evidence="3">
    <location>
        <begin position="83"/>
        <end position="245"/>
    </location>
</feature>
<feature type="compositionally biased region" description="Polar residues" evidence="3">
    <location>
        <begin position="172"/>
        <end position="181"/>
    </location>
</feature>
<dbReference type="AlphaFoldDB" id="A0A8S9YU35"/>
<feature type="domain" description="RRM" evidence="4">
    <location>
        <begin position="8"/>
        <end position="84"/>
    </location>
</feature>
<dbReference type="PANTHER" id="PTHR23236">
    <property type="entry name" value="EUKARYOTIC TRANSLATION INITIATION FACTOR 4B/4H"/>
    <property type="match status" value="1"/>
</dbReference>
<dbReference type="EMBL" id="JTDE01001666">
    <property type="protein sequence ID" value="KAF7258545.1"/>
    <property type="molecule type" value="Genomic_DNA"/>
</dbReference>
<dbReference type="InterPro" id="IPR000504">
    <property type="entry name" value="RRM_dom"/>
</dbReference>
<evidence type="ECO:0000313" key="5">
    <source>
        <dbReference type="EMBL" id="KAF7258545.1"/>
    </source>
</evidence>
<dbReference type="PANTHER" id="PTHR23236:SF11">
    <property type="entry name" value="EUKARYOTIC TRANSLATION INITIATION FACTOR 4H"/>
    <property type="match status" value="1"/>
</dbReference>
<evidence type="ECO:0000256" key="2">
    <source>
        <dbReference type="PROSITE-ProRule" id="PRU00176"/>
    </source>
</evidence>
<feature type="compositionally biased region" description="Basic and acidic residues" evidence="3">
    <location>
        <begin position="199"/>
        <end position="211"/>
    </location>
</feature>
<feature type="compositionally biased region" description="Low complexity" evidence="3">
    <location>
        <begin position="110"/>
        <end position="126"/>
    </location>
</feature>
<keyword evidence="6" id="KW-1185">Reference proteome</keyword>
<evidence type="ECO:0000313" key="6">
    <source>
        <dbReference type="Proteomes" id="UP000822476"/>
    </source>
</evidence>
<evidence type="ECO:0000256" key="1">
    <source>
        <dbReference type="ARBA" id="ARBA00022884"/>
    </source>
</evidence>
<reference evidence="5" key="1">
    <citation type="submission" date="2019-07" db="EMBL/GenBank/DDBJ databases">
        <title>Annotation for the trematode Paragonimus miyazaki's.</title>
        <authorList>
            <person name="Choi Y.-J."/>
        </authorList>
    </citation>
    <scope>NUCLEOTIDE SEQUENCE</scope>
    <source>
        <strain evidence="5">Japan</strain>
    </source>
</reference>
<accession>A0A8S9YU35</accession>
<feature type="compositionally biased region" description="Gly residues" evidence="3">
    <location>
        <begin position="127"/>
        <end position="149"/>
    </location>
</feature>
<dbReference type="InterPro" id="IPR012677">
    <property type="entry name" value="Nucleotide-bd_a/b_plait_sf"/>
</dbReference>
<dbReference type="Pfam" id="PF00076">
    <property type="entry name" value="RRM_1"/>
    <property type="match status" value="1"/>
</dbReference>
<dbReference type="InterPro" id="IPR035979">
    <property type="entry name" value="RBD_domain_sf"/>
</dbReference>
<dbReference type="OrthoDB" id="48651at2759"/>
<dbReference type="SMART" id="SM00360">
    <property type="entry name" value="RRM"/>
    <property type="match status" value="1"/>
</dbReference>
<keyword evidence="1 2" id="KW-0694">RNA-binding</keyword>